<dbReference type="KEGG" id="gtr:GLOTRDRAFT_129260"/>
<evidence type="ECO:0000313" key="3">
    <source>
        <dbReference type="Proteomes" id="UP000030669"/>
    </source>
</evidence>
<protein>
    <submittedName>
        <fullName evidence="2">Uncharacterized protein</fullName>
    </submittedName>
</protein>
<organism evidence="2 3">
    <name type="scientific">Gloeophyllum trabeum (strain ATCC 11539 / FP-39264 / Madison 617)</name>
    <name type="common">Brown rot fungus</name>
    <dbReference type="NCBI Taxonomy" id="670483"/>
    <lineage>
        <taxon>Eukaryota</taxon>
        <taxon>Fungi</taxon>
        <taxon>Dikarya</taxon>
        <taxon>Basidiomycota</taxon>
        <taxon>Agaricomycotina</taxon>
        <taxon>Agaricomycetes</taxon>
        <taxon>Gloeophyllales</taxon>
        <taxon>Gloeophyllaceae</taxon>
        <taxon>Gloeophyllum</taxon>
    </lineage>
</organism>
<keyword evidence="3" id="KW-1185">Reference proteome</keyword>
<name>S7Q7U0_GLOTA</name>
<dbReference type="AlphaFoldDB" id="S7Q7U0"/>
<dbReference type="RefSeq" id="XP_007866052.1">
    <property type="nucleotide sequence ID" value="XM_007867861.1"/>
</dbReference>
<dbReference type="Proteomes" id="UP000030669">
    <property type="component" value="Unassembled WGS sequence"/>
</dbReference>
<dbReference type="EMBL" id="KB469301">
    <property type="protein sequence ID" value="EPQ56061.1"/>
    <property type="molecule type" value="Genomic_DNA"/>
</dbReference>
<reference evidence="2 3" key="1">
    <citation type="journal article" date="2012" name="Science">
        <title>The Paleozoic origin of enzymatic lignin decomposition reconstructed from 31 fungal genomes.</title>
        <authorList>
            <person name="Floudas D."/>
            <person name="Binder M."/>
            <person name="Riley R."/>
            <person name="Barry K."/>
            <person name="Blanchette R.A."/>
            <person name="Henrissat B."/>
            <person name="Martinez A.T."/>
            <person name="Otillar R."/>
            <person name="Spatafora J.W."/>
            <person name="Yadav J.S."/>
            <person name="Aerts A."/>
            <person name="Benoit I."/>
            <person name="Boyd A."/>
            <person name="Carlson A."/>
            <person name="Copeland A."/>
            <person name="Coutinho P.M."/>
            <person name="de Vries R.P."/>
            <person name="Ferreira P."/>
            <person name="Findley K."/>
            <person name="Foster B."/>
            <person name="Gaskell J."/>
            <person name="Glotzer D."/>
            <person name="Gorecki P."/>
            <person name="Heitman J."/>
            <person name="Hesse C."/>
            <person name="Hori C."/>
            <person name="Igarashi K."/>
            <person name="Jurgens J.A."/>
            <person name="Kallen N."/>
            <person name="Kersten P."/>
            <person name="Kohler A."/>
            <person name="Kuees U."/>
            <person name="Kumar T.K.A."/>
            <person name="Kuo A."/>
            <person name="LaButti K."/>
            <person name="Larrondo L.F."/>
            <person name="Lindquist E."/>
            <person name="Ling A."/>
            <person name="Lombard V."/>
            <person name="Lucas S."/>
            <person name="Lundell T."/>
            <person name="Martin R."/>
            <person name="McLaughlin D.J."/>
            <person name="Morgenstern I."/>
            <person name="Morin E."/>
            <person name="Murat C."/>
            <person name="Nagy L.G."/>
            <person name="Nolan M."/>
            <person name="Ohm R.A."/>
            <person name="Patyshakuliyeva A."/>
            <person name="Rokas A."/>
            <person name="Ruiz-Duenas F.J."/>
            <person name="Sabat G."/>
            <person name="Salamov A."/>
            <person name="Samejima M."/>
            <person name="Schmutz J."/>
            <person name="Slot J.C."/>
            <person name="St John F."/>
            <person name="Stenlid J."/>
            <person name="Sun H."/>
            <person name="Sun S."/>
            <person name="Syed K."/>
            <person name="Tsang A."/>
            <person name="Wiebenga A."/>
            <person name="Young D."/>
            <person name="Pisabarro A."/>
            <person name="Eastwood D.C."/>
            <person name="Martin F."/>
            <person name="Cullen D."/>
            <person name="Grigoriev I.V."/>
            <person name="Hibbett D.S."/>
        </authorList>
    </citation>
    <scope>NUCLEOTIDE SEQUENCE [LARGE SCALE GENOMIC DNA]</scope>
    <source>
        <strain evidence="2 3">ATCC 11539</strain>
    </source>
</reference>
<proteinExistence type="predicted"/>
<evidence type="ECO:0000313" key="2">
    <source>
        <dbReference type="EMBL" id="EPQ56061.1"/>
    </source>
</evidence>
<dbReference type="HOGENOM" id="CLU_2427216_0_0_1"/>
<accession>S7Q7U0</accession>
<gene>
    <name evidence="2" type="ORF">GLOTRDRAFT_129260</name>
</gene>
<sequence length="91" mass="9529">MTTRRGIPGELDIASLDNSAANVSVASVEEVDSAPAPGAAGERVEPPSVPSVGNADARPVVHGEAMAPRDQALLRRRRLRAPRPLPSHFGE</sequence>
<feature type="region of interest" description="Disordered" evidence="1">
    <location>
        <begin position="32"/>
        <end position="91"/>
    </location>
</feature>
<evidence type="ECO:0000256" key="1">
    <source>
        <dbReference type="SAM" id="MobiDB-lite"/>
    </source>
</evidence>
<dbReference type="GeneID" id="19301885"/>